<dbReference type="PANTHER" id="PTHR13817:SF73">
    <property type="entry name" value="FIBRONECTIN TYPE-III DOMAIN-CONTAINING PROTEIN"/>
    <property type="match status" value="1"/>
</dbReference>
<dbReference type="InterPro" id="IPR008964">
    <property type="entry name" value="Invasin/intimin_cell_adhesion"/>
</dbReference>
<evidence type="ECO:0000256" key="2">
    <source>
        <dbReference type="ARBA" id="ARBA00022737"/>
    </source>
</evidence>
<dbReference type="InterPro" id="IPR003961">
    <property type="entry name" value="FN3_dom"/>
</dbReference>
<dbReference type="EMBL" id="FOQO01000002">
    <property type="protein sequence ID" value="SFI11198.1"/>
    <property type="molecule type" value="Genomic_DNA"/>
</dbReference>
<dbReference type="Pfam" id="PF09134">
    <property type="entry name" value="Invasin_D3"/>
    <property type="match status" value="2"/>
</dbReference>
<evidence type="ECO:0000313" key="6">
    <source>
        <dbReference type="EMBL" id="SFI11198.1"/>
    </source>
</evidence>
<dbReference type="PANTHER" id="PTHR13817">
    <property type="entry name" value="TITIN"/>
    <property type="match status" value="1"/>
</dbReference>
<dbReference type="Gene3D" id="2.60.40.10">
    <property type="entry name" value="Immunoglobulins"/>
    <property type="match status" value="3"/>
</dbReference>
<dbReference type="Proteomes" id="UP000198670">
    <property type="component" value="Unassembled WGS sequence"/>
</dbReference>
<feature type="signal peptide" evidence="3">
    <location>
        <begin position="1"/>
        <end position="26"/>
    </location>
</feature>
<dbReference type="Pfam" id="PF07554">
    <property type="entry name" value="FIVAR"/>
    <property type="match status" value="3"/>
</dbReference>
<dbReference type="SMART" id="SM00060">
    <property type="entry name" value="FN3"/>
    <property type="match status" value="1"/>
</dbReference>
<dbReference type="CDD" id="cd00063">
    <property type="entry name" value="FN3"/>
    <property type="match status" value="1"/>
</dbReference>
<name>A0A1I3FIW4_9SPHI</name>
<evidence type="ECO:0000313" key="7">
    <source>
        <dbReference type="Proteomes" id="UP000198670"/>
    </source>
</evidence>
<dbReference type="InterPro" id="IPR041286">
    <property type="entry name" value="MBG_2"/>
</dbReference>
<accession>A0A1I3FIW4</accession>
<dbReference type="SUPFAM" id="SSF49265">
    <property type="entry name" value="Fibronectin type III"/>
    <property type="match status" value="1"/>
</dbReference>
<dbReference type="Pfam" id="PF00041">
    <property type="entry name" value="fn3"/>
    <property type="match status" value="1"/>
</dbReference>
<dbReference type="InterPro" id="IPR036116">
    <property type="entry name" value="FN3_sf"/>
</dbReference>
<feature type="domain" description="Big-1" evidence="5">
    <location>
        <begin position="1572"/>
        <end position="1671"/>
    </location>
</feature>
<dbReference type="Pfam" id="PF13585">
    <property type="entry name" value="CHU_C"/>
    <property type="match status" value="1"/>
</dbReference>
<sequence length="2680" mass="274299">MKRIVRKWLFYFVSLTIGLLNSSALIAQIAGYQNTAVDIGAGFNGVVNAVAFQSDGKILVGGALTSYKGIPCGNLVRLNTDGTLDDSFLFPAKIGGLPTSQAFYGAINSILVESDDKILLVGSIRYDWIPETDTELFVGVTRLNADGTLDAGYLNGSSTTSMGKGANMPVYAIISDGQGGSILGGSFTLMDGSVTHRRISRLFSSGQVNTSPFTVSTGFDETESTDDANRTIKTLLLDGTNIVAGGKMASYKSPTAATTNVGGLSKISLTDGALDAGFQTNVQAAGISNSNTVFSVIKHGTGYLVGGDFGLMRLQADGTKDATFSTALGSALGASAVVKTLLIQDDSKVLVGGTFPNGVRKGVIRLNSDGTVDANFMPGSVSSLGDAPSVNAIGISPGKILVGGSFSTGAVSAGLAVLNMDGVPFNTVVPTVSGIWSLSATTGTWTESPTGYAYQWQQSDTEAGTYIDISGANSSSYSLDVSDLNKWIRVQVVASNVLGAGAAVASAAFQVDIQYLINATPAGGILELPEGTYNITAALLIANNKNITIKGLGTGAVIKQTGGQRVINIGQDATGTSMVVFENLKITGGNTTGNGGGIYIYPGCTVTGNNIRVSGNNITGSGAGGGIYNAGHLLLTNSLIGGDGLGDGNTANSFGGGIYADGGAETILQNTQVIKNISANSGGGIQANTHLHLLEGSIIRDNKGTYAGGVLAAGNIIIDRATIAGNTATTGGLAGGILLGTGTANIRNTLVVGNTAGSGTGGGVYNSGATVTISNSTMYNNEAGTDGGIHQEGGSLTVYNSILWGNAGAEINTGMVTYSIVEGGYTGAGNEDLDPLFTDANAGDLSLSGGSPAMNVGNNEVYTAAGGDLLTDTDLVGKIRVYDGAIDIGAYERQRKLPRLAANADDSIILQDNKYTVTFDEDAISPVIFQDGGSPSATLPSPEYSLEGSENVVELEGDRLKMLKTGEQVIKVTSDATDPGIDGGYDPFEQDITLNVVPGSAVKLLVLMPGETQEPGTADGKGGTPTSLTAGTPATVSVYAVDEYWNIVPTATDQVFISSTDGNAELPDPASLTLSSGVGTFDITFRTSGPQGVTGTTFGNVLLASSGSATVTPGAAVKLQVLMPGEVAAPGTSSGKTGTPATQTSGNSVTVAVNAVDANWNVVTGATPTVKIISSDDNAGLPDDAGLVAGTKTFNVTFKTAGTHTVTATDQAGSGPLAANTGAGVTVSAGTANKLQVLMPGETAAPGTVTGKTGTPTQQTAGVKFALEINIVDANWNIIQSADAGVKLTTNDALATLADGTTLLPDLALFNVQDGTETLEVIFKTAGIDRWIGAADNSSSLAADQGTNTEVVAGPAAQLSFGVQPSNAAAGEAISPAVTVRVEDGYGNLVTTSTENIVTGLGNSGSATLSGDKTNQAINGIASFNDLSVDLTGTYHLTAQSISFDAILSNDFTISAGAADNGSSTVSSAPSSGVTADGSSASEITVTVLDAEGNVRTGGGDDVFLAVTGGTLGDGSLGAVTDNSDGTYTADLTSTEANTVTVTAYLGTDATGSVIGTATVGFVAGAADNGSSTVSSAPSSGVTADGSSASEITVTVLDAEGNVRTGGGDDVFLAVTGGTLGDGSLGAVTDNSDGTYTADLTSTEANTVTVTAYLGTDATGSVIGTATVGFVAGAATQLVITTHPVAGASGEVLTTQPVIEIHDAYGNVVTADNSTEVTVTITHGDGGTLTGSTTLTASSGIITFTDIELSGAVDETYVLNFTANPTLATTEWKVFVMGHGVATQLELVGSAADFASGSTRQYSAILKDKAGNIVTTGAQSVLQITFVQQSGLGSVAGLSVATADEGIAQLILTGENAGEVVLIANTITPALESNTLTMTVTVDKSALQTTIADAGELTERDYSSASWETVQDALEAAQTVYDNANATQSEIDNAEQALRDAMTGLTVDKTELATAIEDAGELTATDYSQASWEAVQDAFEAAQTVFDNPIATQSEIDAVTQALRDAMTGLTVDKTTLQNRVEEGKELNEANYTPESWKDLQKALEAAQIVLDNPDAVQSEIDKALEQLNNALTGLSIGNKLGAPANAEAEAGDQQVDLTWTAPQNVSGAPIMDYLIQYTTDKGATWHTVKDGTSTATNATITDLTNNMPYRFRVAAVNAAGTGAFSAATAATVPSAPVPDQKGELPKPAPGETVVIVDGKPQAVSLEVIDNSYLRLSNDSFTMDLASIGINNQLIPITDIEAVIRIIRGEGASVQVKGYGFEPGTVITLYVFSEPQMLGHIPVQENGTFDGTLAIPADLELGRHTLQANGVVRNTKEERSVSVGVLVVEELTQQITFNALPEKTYGDDNIDLNATASSGLPVSYHITDIQGNDTDIAEIVNGNRLRINEAGTVQVIASQSGGGFYGAAQEVSRKLVIKPATLSVSVKDSERPYGEANPVFELQYSGFVNGDTQSALDKAPVATATATSTTGVGEYPITISGGESQNYTFDYTHAVLTVLRAYQEIQFPHVAEVERNAGTIPLDVSSSSGLPVVLSLDDEQVAALNGSSLDILRVGTVTVTATQEGDVNYYPAEPVSVTIHVTDGSDFPVRVHKAVSPNGDGINEFLMIEGIRDYPENRVTIINKNGTVLYEVTGYDNTNRVFRGISTGQLQLPAGTYFYIVEIKDNGRIRAQKGYFVMRY</sequence>
<dbReference type="OrthoDB" id="641420at2"/>
<dbReference type="SUPFAM" id="SSF49373">
    <property type="entry name" value="Invasin/intimin cell-adhesion fragments"/>
    <property type="match status" value="2"/>
</dbReference>
<dbReference type="PROSITE" id="PS51127">
    <property type="entry name" value="BIG1"/>
    <property type="match status" value="2"/>
</dbReference>
<dbReference type="InterPro" id="IPR050964">
    <property type="entry name" value="Striated_Muscle_Regulatory"/>
</dbReference>
<dbReference type="Pfam" id="PF18676">
    <property type="entry name" value="MBG_2"/>
    <property type="match status" value="1"/>
</dbReference>
<proteinExistence type="inferred from homology"/>
<evidence type="ECO:0000256" key="1">
    <source>
        <dbReference type="ARBA" id="ARBA00010116"/>
    </source>
</evidence>
<keyword evidence="3" id="KW-0732">Signal</keyword>
<dbReference type="RefSeq" id="WP_090625234.1">
    <property type="nucleotide sequence ID" value="NZ_FOQO01000002.1"/>
</dbReference>
<dbReference type="InterPro" id="IPR006626">
    <property type="entry name" value="PbH1"/>
</dbReference>
<dbReference type="InterPro" id="IPR011050">
    <property type="entry name" value="Pectin_lyase_fold/virulence"/>
</dbReference>
<gene>
    <name evidence="6" type="ORF">SAMN05444682_102357</name>
</gene>
<dbReference type="InterPro" id="IPR003344">
    <property type="entry name" value="Big_1_dom"/>
</dbReference>
<feature type="domain" description="Fibronectin type-III" evidence="4">
    <location>
        <begin position="2083"/>
        <end position="2176"/>
    </location>
</feature>
<dbReference type="PROSITE" id="PS50853">
    <property type="entry name" value="FN3"/>
    <property type="match status" value="1"/>
</dbReference>
<dbReference type="InterPro" id="IPR013783">
    <property type="entry name" value="Ig-like_fold"/>
</dbReference>
<dbReference type="SMART" id="SM00634">
    <property type="entry name" value="BID_1"/>
    <property type="match status" value="2"/>
</dbReference>
<dbReference type="InterPro" id="IPR013431">
    <property type="entry name" value="Delta_60_rpt"/>
</dbReference>
<dbReference type="Gene3D" id="1.20.1270.70">
    <property type="entry name" value="Designed single chain three-helix bundle"/>
    <property type="match status" value="3"/>
</dbReference>
<dbReference type="InterPro" id="IPR059226">
    <property type="entry name" value="Choice_anch_Q_dom"/>
</dbReference>
<dbReference type="NCBIfam" id="TIGR02608">
    <property type="entry name" value="delta_60_rpt"/>
    <property type="match status" value="3"/>
</dbReference>
<evidence type="ECO:0000259" key="5">
    <source>
        <dbReference type="PROSITE" id="PS51127"/>
    </source>
</evidence>
<dbReference type="Gene3D" id="2.60.40.2700">
    <property type="match status" value="1"/>
</dbReference>
<dbReference type="SMART" id="SM00710">
    <property type="entry name" value="PbH1"/>
    <property type="match status" value="5"/>
</dbReference>
<evidence type="ECO:0000256" key="3">
    <source>
        <dbReference type="SAM" id="SignalP"/>
    </source>
</evidence>
<comment type="similarity">
    <text evidence="1">Belongs to the intimin/invasin family.</text>
</comment>
<dbReference type="SUPFAM" id="SSF51126">
    <property type="entry name" value="Pectin lyase-like"/>
    <property type="match status" value="1"/>
</dbReference>
<dbReference type="InterPro" id="IPR015217">
    <property type="entry name" value="Invasin_dom_3"/>
</dbReference>
<evidence type="ECO:0000259" key="4">
    <source>
        <dbReference type="PROSITE" id="PS50853"/>
    </source>
</evidence>
<feature type="chain" id="PRO_5011504344" evidence="3">
    <location>
        <begin position="27"/>
        <end position="2680"/>
    </location>
</feature>
<dbReference type="Gene3D" id="2.80.10.50">
    <property type="match status" value="2"/>
</dbReference>
<keyword evidence="2" id="KW-0677">Repeat</keyword>
<keyword evidence="7" id="KW-1185">Reference proteome</keyword>
<dbReference type="Gene3D" id="3.30.160.710">
    <property type="match status" value="1"/>
</dbReference>
<dbReference type="Pfam" id="PF17164">
    <property type="entry name" value="DUF5122"/>
    <property type="match status" value="4"/>
</dbReference>
<dbReference type="NCBIfam" id="NF041518">
    <property type="entry name" value="choice_anch_Q"/>
    <property type="match status" value="1"/>
</dbReference>
<protein>
    <submittedName>
        <fullName evidence="6">Delta-60 repeat domain-containing protein/gliding motility-associated C-terminal domain-containing protein</fullName>
    </submittedName>
</protein>
<reference evidence="6 7" key="1">
    <citation type="submission" date="2016-10" db="EMBL/GenBank/DDBJ databases">
        <authorList>
            <person name="de Groot N.N."/>
        </authorList>
    </citation>
    <scope>NUCLEOTIDE SEQUENCE [LARGE SCALE GENOMIC DNA]</scope>
    <source>
        <strain evidence="6 7">RK1</strain>
    </source>
</reference>
<organism evidence="6 7">
    <name type="scientific">Parapedobacter indicus</name>
    <dbReference type="NCBI Taxonomy" id="1477437"/>
    <lineage>
        <taxon>Bacteria</taxon>
        <taxon>Pseudomonadati</taxon>
        <taxon>Bacteroidota</taxon>
        <taxon>Sphingobacteriia</taxon>
        <taxon>Sphingobacteriales</taxon>
        <taxon>Sphingobacteriaceae</taxon>
        <taxon>Parapedobacter</taxon>
    </lineage>
</organism>
<feature type="domain" description="Big-1" evidence="5">
    <location>
        <begin position="1464"/>
        <end position="1563"/>
    </location>
</feature>
<dbReference type="STRING" id="1477437.SAMN05444682_102357"/>